<dbReference type="InterPro" id="IPR001810">
    <property type="entry name" value="F-box_dom"/>
</dbReference>
<dbReference type="EMBL" id="OZ037951">
    <property type="protein sequence ID" value="CAL1714301.1"/>
    <property type="molecule type" value="Genomic_DNA"/>
</dbReference>
<dbReference type="PROSITE" id="PS50181">
    <property type="entry name" value="FBOX"/>
    <property type="match status" value="1"/>
</dbReference>
<gene>
    <name evidence="2" type="ORF">GFSPODELE1_LOCUS9709</name>
</gene>
<feature type="domain" description="F-box" evidence="1">
    <location>
        <begin position="53"/>
        <end position="99"/>
    </location>
</feature>
<accession>A0ABP1E2K5</accession>
<dbReference type="SUPFAM" id="SSF81383">
    <property type="entry name" value="F-box domain"/>
    <property type="match status" value="1"/>
</dbReference>
<dbReference type="Pfam" id="PF12937">
    <property type="entry name" value="F-box-like"/>
    <property type="match status" value="1"/>
</dbReference>
<feature type="non-terminal residue" evidence="2">
    <location>
        <position position="228"/>
    </location>
</feature>
<evidence type="ECO:0000259" key="1">
    <source>
        <dbReference type="PROSITE" id="PS50181"/>
    </source>
</evidence>
<protein>
    <recommendedName>
        <fullName evidence="1">F-box domain-containing protein</fullName>
    </recommendedName>
</protein>
<dbReference type="Gene3D" id="1.20.1280.50">
    <property type="match status" value="1"/>
</dbReference>
<proteinExistence type="predicted"/>
<dbReference type="InterPro" id="IPR036047">
    <property type="entry name" value="F-box-like_dom_sf"/>
</dbReference>
<evidence type="ECO:0000313" key="2">
    <source>
        <dbReference type="EMBL" id="CAL1714301.1"/>
    </source>
</evidence>
<organism evidence="2">
    <name type="scientific">Somion occarium</name>
    <dbReference type="NCBI Taxonomy" id="3059160"/>
    <lineage>
        <taxon>Eukaryota</taxon>
        <taxon>Fungi</taxon>
        <taxon>Dikarya</taxon>
        <taxon>Basidiomycota</taxon>
        <taxon>Agaricomycotina</taxon>
        <taxon>Agaricomycetes</taxon>
        <taxon>Polyporales</taxon>
        <taxon>Cerrenaceae</taxon>
        <taxon>Somion</taxon>
    </lineage>
</organism>
<sequence length="228" mass="26055">FTFLISASTWGIAWNHRDNYWASFKPSPCLRLRIEGSSAHYDDGEEGERDSVQSHLTALPTELLVHVLSLLDGLETVRCKRICRYLKSIIDDNALLQCKIELHAAGYVDIPKPGLSVADRLDAFRRSQRAWRNPRPRCIVAGRRTDIPSNPRSMVILYNQGFHVDWQRDHTSTADHEFTLEIVDMLPVLQSLQPKFTPEPLSIPAHEGLQFMPDMDLMLVVQSARFSF</sequence>
<dbReference type="SMART" id="SM00256">
    <property type="entry name" value="FBOX"/>
    <property type="match status" value="1"/>
</dbReference>
<reference evidence="2" key="1">
    <citation type="submission" date="2024-04" db="EMBL/GenBank/DDBJ databases">
        <authorList>
            <person name="European Reference Genome Atlas."/>
        </authorList>
    </citation>
    <scope>NUCLEOTIDE SEQUENCE</scope>
</reference>
<name>A0ABP1E2K5_9APHY</name>